<dbReference type="AlphaFoldDB" id="F2TX24"/>
<sequence length="453" mass="49912">MCSDWRAVFGASCRSKRNRPLDMAESDVCFECGGSSTYCNECTRCSRVLHKQCAALMRMQHGAVTLICVQCMQPHEEAPAGFIPPSHIMGSFPPPRKQPQVLVPETQDSSASQRVQSQGSTFDETQSQDGDIMAPRSSQAASLVFGGRPLPLSQSRVGSSRARVSASDSQDSNTSRRRVQSQGSTFDETQSQEGDSMVPRSSQDTMNPTQSLLAPREEPSSSSAKRSKRAGGNRTRGKDANPRGPLIPWTRRFEGMTSLFDLPQTPKVLGERCRIRVSRKFKEQFKEARFAVQATSSSGSGSRQASTLVGELRAQGNTDERLRRACQVHDDLGEQSYASLSHLFEGNVATRDGARDQSGLDPHRRQARQTTQGEVDVPDVLQLMLNNVLEQEKAQTSAREQFAALIASQTKAIEEQTKTNKEQAQTNKELRDCIGTLVAAVRSLRRRQDKKSS</sequence>
<evidence type="ECO:0000313" key="2">
    <source>
        <dbReference type="EMBL" id="EGD75933.1"/>
    </source>
</evidence>
<dbReference type="KEGG" id="sre:PTSG_00640"/>
<feature type="compositionally biased region" description="Low complexity" evidence="1">
    <location>
        <begin position="153"/>
        <end position="172"/>
    </location>
</feature>
<feature type="region of interest" description="Disordered" evidence="1">
    <location>
        <begin position="82"/>
        <end position="248"/>
    </location>
</feature>
<dbReference type="EMBL" id="GL832956">
    <property type="protein sequence ID" value="EGD75933.1"/>
    <property type="molecule type" value="Genomic_DNA"/>
</dbReference>
<dbReference type="GeneID" id="16078705"/>
<proteinExistence type="predicted"/>
<dbReference type="Proteomes" id="UP000007799">
    <property type="component" value="Unassembled WGS sequence"/>
</dbReference>
<reference evidence="2" key="1">
    <citation type="submission" date="2009-08" db="EMBL/GenBank/DDBJ databases">
        <title>Annotation of Salpingoeca rosetta.</title>
        <authorList>
            <consortium name="The Broad Institute Genome Sequencing Platform"/>
            <person name="Russ C."/>
            <person name="Cuomo C."/>
            <person name="Burger G."/>
            <person name="Gray M.W."/>
            <person name="Holland P.W.H."/>
            <person name="King N."/>
            <person name="Lang F.B.F."/>
            <person name="Roger A.J."/>
            <person name="Ruiz-Trillo I."/>
            <person name="Young S.K."/>
            <person name="Zeng Q."/>
            <person name="Gargeya S."/>
            <person name="Alvarado L."/>
            <person name="Berlin A."/>
            <person name="Chapman S.B."/>
            <person name="Chen Z."/>
            <person name="Freedman E."/>
            <person name="Gellesch M."/>
            <person name="Goldberg J."/>
            <person name="Griggs A."/>
            <person name="Gujja S."/>
            <person name="Heilman E."/>
            <person name="Heiman D."/>
            <person name="Howarth C."/>
            <person name="Mehta T."/>
            <person name="Neiman D."/>
            <person name="Pearson M."/>
            <person name="Roberts A."/>
            <person name="Saif S."/>
            <person name="Shea T."/>
            <person name="Shenoy N."/>
            <person name="Sisk P."/>
            <person name="Stolte C."/>
            <person name="Sykes S."/>
            <person name="White J."/>
            <person name="Yandava C."/>
            <person name="Haas B."/>
            <person name="Nusbaum C."/>
            <person name="Birren B."/>
        </authorList>
    </citation>
    <scope>NUCLEOTIDE SEQUENCE [LARGE SCALE GENOMIC DNA]</scope>
    <source>
        <strain evidence="2">ATCC 50818</strain>
    </source>
</reference>
<dbReference type="InParanoid" id="F2TX24"/>
<evidence type="ECO:0000256" key="1">
    <source>
        <dbReference type="SAM" id="MobiDB-lite"/>
    </source>
</evidence>
<organism evidence="3">
    <name type="scientific">Salpingoeca rosetta (strain ATCC 50818 / BSB-021)</name>
    <dbReference type="NCBI Taxonomy" id="946362"/>
    <lineage>
        <taxon>Eukaryota</taxon>
        <taxon>Choanoflagellata</taxon>
        <taxon>Craspedida</taxon>
        <taxon>Salpingoecidae</taxon>
        <taxon>Salpingoeca</taxon>
    </lineage>
</organism>
<feature type="region of interest" description="Disordered" evidence="1">
    <location>
        <begin position="352"/>
        <end position="374"/>
    </location>
</feature>
<feature type="compositionally biased region" description="Polar residues" evidence="1">
    <location>
        <begin position="180"/>
        <end position="210"/>
    </location>
</feature>
<feature type="compositionally biased region" description="Polar residues" evidence="1">
    <location>
        <begin position="106"/>
        <end position="129"/>
    </location>
</feature>
<keyword evidence="3" id="KW-1185">Reference proteome</keyword>
<evidence type="ECO:0000313" key="3">
    <source>
        <dbReference type="Proteomes" id="UP000007799"/>
    </source>
</evidence>
<gene>
    <name evidence="2" type="ORF">PTSG_00640</name>
</gene>
<dbReference type="RefSeq" id="XP_004998109.1">
    <property type="nucleotide sequence ID" value="XM_004998052.1"/>
</dbReference>
<protein>
    <submittedName>
        <fullName evidence="2">Uncharacterized protein</fullName>
    </submittedName>
</protein>
<name>F2TX24_SALR5</name>
<accession>F2TX24</accession>